<accession>A0A7J6WZG6</accession>
<reference evidence="1 2" key="1">
    <citation type="submission" date="2020-06" db="EMBL/GenBank/DDBJ databases">
        <title>Transcriptomic and genomic resources for Thalictrum thalictroides and T. hernandezii: Facilitating candidate gene discovery in an emerging model plant lineage.</title>
        <authorList>
            <person name="Arias T."/>
            <person name="Riano-Pachon D.M."/>
            <person name="Di Stilio V.S."/>
        </authorList>
    </citation>
    <scope>NUCLEOTIDE SEQUENCE [LARGE SCALE GENOMIC DNA]</scope>
    <source>
        <strain evidence="2">cv. WT478/WT964</strain>
        <tissue evidence="1">Leaves</tissue>
    </source>
</reference>
<gene>
    <name evidence="1" type="ORF">FRX31_008543</name>
</gene>
<organism evidence="1 2">
    <name type="scientific">Thalictrum thalictroides</name>
    <name type="common">Rue-anemone</name>
    <name type="synonym">Anemone thalictroides</name>
    <dbReference type="NCBI Taxonomy" id="46969"/>
    <lineage>
        <taxon>Eukaryota</taxon>
        <taxon>Viridiplantae</taxon>
        <taxon>Streptophyta</taxon>
        <taxon>Embryophyta</taxon>
        <taxon>Tracheophyta</taxon>
        <taxon>Spermatophyta</taxon>
        <taxon>Magnoliopsida</taxon>
        <taxon>Ranunculales</taxon>
        <taxon>Ranunculaceae</taxon>
        <taxon>Thalictroideae</taxon>
        <taxon>Thalictrum</taxon>
    </lineage>
</organism>
<dbReference type="AlphaFoldDB" id="A0A7J6WZG6"/>
<name>A0A7J6WZG6_THATH</name>
<evidence type="ECO:0000313" key="2">
    <source>
        <dbReference type="Proteomes" id="UP000554482"/>
    </source>
</evidence>
<protein>
    <submittedName>
        <fullName evidence="1">Uncharacterized protein</fullName>
    </submittedName>
</protein>
<keyword evidence="2" id="KW-1185">Reference proteome</keyword>
<sequence length="122" mass="13729">MAIRTTKLVKLAYATTVVSRSRTSTSLLLSSYSSVPHRHDLQDISGRRNIVNGNGFALHNPFRNYYYVHVHGVGSSSSSQVLTQQLYKNLHLSEKELKEAIHAVRGNQKVTDHIYCDVFIGK</sequence>
<dbReference type="EMBL" id="JABWDY010008864">
    <property type="protein sequence ID" value="KAF5201870.1"/>
    <property type="molecule type" value="Genomic_DNA"/>
</dbReference>
<proteinExistence type="predicted"/>
<dbReference type="Proteomes" id="UP000554482">
    <property type="component" value="Unassembled WGS sequence"/>
</dbReference>
<comment type="caution">
    <text evidence="1">The sequence shown here is derived from an EMBL/GenBank/DDBJ whole genome shotgun (WGS) entry which is preliminary data.</text>
</comment>
<evidence type="ECO:0000313" key="1">
    <source>
        <dbReference type="EMBL" id="KAF5201870.1"/>
    </source>
</evidence>